<proteinExistence type="predicted"/>
<feature type="coiled-coil region" evidence="1">
    <location>
        <begin position="867"/>
        <end position="932"/>
    </location>
</feature>
<feature type="region of interest" description="Disordered" evidence="2">
    <location>
        <begin position="1041"/>
        <end position="1079"/>
    </location>
</feature>
<dbReference type="Proteomes" id="UP000748991">
    <property type="component" value="Unassembled WGS sequence"/>
</dbReference>
<dbReference type="Gene3D" id="1.20.5.420">
    <property type="entry name" value="Immunoglobulin FC, subunit C"/>
    <property type="match status" value="1"/>
</dbReference>
<evidence type="ECO:0000256" key="3">
    <source>
        <dbReference type="SAM" id="SignalP"/>
    </source>
</evidence>
<keyword evidence="1" id="KW-0175">Coiled coil</keyword>
<dbReference type="EMBL" id="JAGZZP010000016">
    <property type="protein sequence ID" value="MBS6535621.1"/>
    <property type="molecule type" value="Genomic_DNA"/>
</dbReference>
<evidence type="ECO:0000259" key="4">
    <source>
        <dbReference type="SMART" id="SM00844"/>
    </source>
</evidence>
<reference evidence="5" key="1">
    <citation type="submission" date="2021-02" db="EMBL/GenBank/DDBJ databases">
        <title>Infant gut strain persistence is associated with maternal origin, phylogeny, and functional potential including surface adhesion and iron acquisition.</title>
        <authorList>
            <person name="Lou Y.C."/>
        </authorList>
    </citation>
    <scope>NUCLEOTIDE SEQUENCE</scope>
    <source>
        <strain evidence="5">L3_060_052G1_dasL3_060_052G1_concoct_1</strain>
    </source>
</reference>
<keyword evidence="3" id="KW-0732">Signal</keyword>
<feature type="domain" description="Extracellular matrix-binding protein ebh GA module" evidence="4">
    <location>
        <begin position="859"/>
        <end position="916"/>
    </location>
</feature>
<feature type="chain" id="PRO_5037186890" evidence="3">
    <location>
        <begin position="25"/>
        <end position="1191"/>
    </location>
</feature>
<dbReference type="AlphaFoldDB" id="A0A943XWJ5"/>
<dbReference type="Pfam" id="PF01468">
    <property type="entry name" value="GA"/>
    <property type="match status" value="3"/>
</dbReference>
<dbReference type="SMART" id="SM00844">
    <property type="entry name" value="GA"/>
    <property type="match status" value="1"/>
</dbReference>
<evidence type="ECO:0000313" key="6">
    <source>
        <dbReference type="Proteomes" id="UP000748991"/>
    </source>
</evidence>
<accession>A0A943XWJ5</accession>
<comment type="caution">
    <text evidence="5">The sequence shown here is derived from an EMBL/GenBank/DDBJ whole genome shotgun (WGS) entry which is preliminary data.</text>
</comment>
<dbReference type="RefSeq" id="WP_278638278.1">
    <property type="nucleotide sequence ID" value="NZ_JAGZZP010000016.1"/>
</dbReference>
<dbReference type="Gene3D" id="1.10.8.40">
    <property type="entry name" value="Albumin-binding domain"/>
    <property type="match status" value="1"/>
</dbReference>
<sequence length="1191" mass="138421">MKKLQKFTLFLLILSMFAPIGVFAGKKSFDNSSGTANKNEISKWKIEGSGYKITRDSGIEKNGLVNTYIDGNEFVYGDVSIKGIEFDGSYKNGSTGTFKNNKLRENAYRRASGRIYYAERVERTGYSRWFGEYTYTTWENKSQSFSVTLPKAFSKPEMTWDKERYNEDKRADILAKLKGFSGQTSTLKGYTENVFGVFEGHYDEDLSSKGDFVRFKEVEIEYDKKIEGKATIVASGYAPYIVEHKNPKAIKVLAVKSNITQSSRDANDDIFHHITTTIESGKNYDSKELPLYSIQPKQFLESAGLERKEYEKIYDPLEKEEQYKKIDEWKLKKTFGHGVDSQASNSIRINEGAKEAYWIFNRLPMPEEDTTFYIRQKNDKGEYARRQEELEMKVSEKKDMQIEARYEKEKGIINRFNVYFSNVPPNSKVTYSYNSYQSASDEVLADRVGNIRIPFYLDNDPKSVTFEFKNQYYNDYSITIDFPGGLSKERRDAIRKVSNSDRALSYNEKNEYYEQIDKSKTVSDINSINSTVDNRRETFRNSSESEILKTRKADLIKFIEESKFLSEDKKSDFKDEVNEVSSITELYTLEDRISKYVFNLTKEKVRDEILNLFDYPSKEIDLNSISRIYTTKSLEKHLEMAKNSAQKAMFQFKKDKMELKDKISKSKFSDLEKKNLYSTLEKIETPEDLNKFKEDVEGKIELLEKDVESYKVQAKKLIDENKLLSKEDKEYYYKRLERAKTSTEVKKIIDEIADGGAEALAILMKKKAEAKKELDKLSLRENSKDYYIRLIDGAVSLNEVDEVVEMAKNTPDGSKLLLKEKELTREKLQIISNLTDQEKEKYLEDIYYAMEVRELDEIIKLAQSQGTENLDKAKENAKKEIAKLEYLGKENSSKIIEEVNEKTLIEEVEKTLENAKKLNEEIKAEKELNETKDSLVAKVKELKYLTEAKTNIYIRGIQNAKTIELAENIYNRAVGENTRLEQIAKDKEKEEFEEKLKIKKEEAIKIIEEKQLTDAKHNLFINSIENAKTIEEIDNILSSDLLKGSTTDNEKDHNDEEEKPENPDSPVEPEKPIEEKDFSNDKFRTIQEHYVIEKIQEIAEYEINKLDISKEDKEQAISELSQIETATEMDDFIEKYNLDIIPIVRTIALNTVGLPSETDDSRERMTISFIRSKIHKAEKVEEIKDIFRKIM</sequence>
<organism evidence="5 6">
    <name type="scientific">Peptoniphilus harei</name>
    <dbReference type="NCBI Taxonomy" id="54005"/>
    <lineage>
        <taxon>Bacteria</taxon>
        <taxon>Bacillati</taxon>
        <taxon>Bacillota</taxon>
        <taxon>Tissierellia</taxon>
        <taxon>Tissierellales</taxon>
        <taxon>Peptoniphilaceae</taxon>
        <taxon>Peptoniphilus</taxon>
    </lineage>
</organism>
<feature type="signal peptide" evidence="3">
    <location>
        <begin position="1"/>
        <end position="24"/>
    </location>
</feature>
<name>A0A943XWJ5_9FIRM</name>
<evidence type="ECO:0000256" key="1">
    <source>
        <dbReference type="SAM" id="Coils"/>
    </source>
</evidence>
<dbReference type="InterPro" id="IPR002988">
    <property type="entry name" value="GA_module"/>
</dbReference>
<protein>
    <submittedName>
        <fullName evidence="5">GA module-containing protein</fullName>
    </submittedName>
</protein>
<evidence type="ECO:0000256" key="2">
    <source>
        <dbReference type="SAM" id="MobiDB-lite"/>
    </source>
</evidence>
<dbReference type="InterPro" id="IPR020840">
    <property type="entry name" value="Extracell_matrix-bd_GA"/>
</dbReference>
<evidence type="ECO:0000313" key="5">
    <source>
        <dbReference type="EMBL" id="MBS6535621.1"/>
    </source>
</evidence>
<gene>
    <name evidence="5" type="ORF">KH327_07300</name>
</gene>
<feature type="compositionally biased region" description="Basic and acidic residues" evidence="2">
    <location>
        <begin position="1048"/>
        <end position="1079"/>
    </location>
</feature>
<feature type="coiled-coil region" evidence="1">
    <location>
        <begin position="693"/>
        <end position="727"/>
    </location>
</feature>
<feature type="coiled-coil region" evidence="1">
    <location>
        <begin position="970"/>
        <end position="1009"/>
    </location>
</feature>